<keyword evidence="1" id="KW-1133">Transmembrane helix</keyword>
<feature type="transmembrane region" description="Helical" evidence="1">
    <location>
        <begin position="205"/>
        <end position="226"/>
    </location>
</feature>
<gene>
    <name evidence="2" type="ORF">AB0I48_09505</name>
</gene>
<name>A0ABV3FQU9_9NOCA</name>
<organism evidence="2 3">
    <name type="scientific">Nocardia aurea</name>
    <dbReference type="NCBI Taxonomy" id="2144174"/>
    <lineage>
        <taxon>Bacteria</taxon>
        <taxon>Bacillati</taxon>
        <taxon>Actinomycetota</taxon>
        <taxon>Actinomycetes</taxon>
        <taxon>Mycobacteriales</taxon>
        <taxon>Nocardiaceae</taxon>
        <taxon>Nocardia</taxon>
    </lineage>
</organism>
<keyword evidence="1" id="KW-0812">Transmembrane</keyword>
<evidence type="ECO:0000313" key="3">
    <source>
        <dbReference type="Proteomes" id="UP001551695"/>
    </source>
</evidence>
<dbReference type="RefSeq" id="WP_357781833.1">
    <property type="nucleotide sequence ID" value="NZ_JBFAKC010000004.1"/>
</dbReference>
<feature type="transmembrane region" description="Helical" evidence="1">
    <location>
        <begin position="35"/>
        <end position="57"/>
    </location>
</feature>
<keyword evidence="3" id="KW-1185">Reference proteome</keyword>
<feature type="transmembrane region" description="Helical" evidence="1">
    <location>
        <begin position="152"/>
        <end position="170"/>
    </location>
</feature>
<sequence length="231" mass="22480">MRSLVALPVVAFCVAPAVAVLVGLTESLPPDDTVLGGASTGAVLGVALIGAWGALLVTTEYSAGTMRAVLAATPRRFVVLGAKAAVAASVATIVGCAATGAAVLLGRALLDSTRYPTGAVFPALFGIAFCYTALACLGVAVAALVRGSAAAVAIMLAVPILPDLIGPLLGESGRWISGSGPAAVVAELASGSDAPAVAAGWLGGWGALVALCGFVVIGLVGAVRLFEATDV</sequence>
<proteinExistence type="predicted"/>
<evidence type="ECO:0000256" key="1">
    <source>
        <dbReference type="SAM" id="Phobius"/>
    </source>
</evidence>
<feature type="transmembrane region" description="Helical" evidence="1">
    <location>
        <begin position="123"/>
        <end position="145"/>
    </location>
</feature>
<keyword evidence="1" id="KW-0472">Membrane</keyword>
<accession>A0ABV3FQU9</accession>
<evidence type="ECO:0000313" key="2">
    <source>
        <dbReference type="EMBL" id="MEV0707786.1"/>
    </source>
</evidence>
<comment type="caution">
    <text evidence="2">The sequence shown here is derived from an EMBL/GenBank/DDBJ whole genome shotgun (WGS) entry which is preliminary data.</text>
</comment>
<reference evidence="2 3" key="1">
    <citation type="submission" date="2024-06" db="EMBL/GenBank/DDBJ databases">
        <title>The Natural Products Discovery Center: Release of the First 8490 Sequenced Strains for Exploring Actinobacteria Biosynthetic Diversity.</title>
        <authorList>
            <person name="Kalkreuter E."/>
            <person name="Kautsar S.A."/>
            <person name="Yang D."/>
            <person name="Bader C.D."/>
            <person name="Teijaro C.N."/>
            <person name="Fluegel L."/>
            <person name="Davis C.M."/>
            <person name="Simpson J.R."/>
            <person name="Lauterbach L."/>
            <person name="Steele A.D."/>
            <person name="Gui C."/>
            <person name="Meng S."/>
            <person name="Li G."/>
            <person name="Viehrig K."/>
            <person name="Ye F."/>
            <person name="Su P."/>
            <person name="Kiefer A.F."/>
            <person name="Nichols A."/>
            <person name="Cepeda A.J."/>
            <person name="Yan W."/>
            <person name="Fan B."/>
            <person name="Jiang Y."/>
            <person name="Adhikari A."/>
            <person name="Zheng C.-J."/>
            <person name="Schuster L."/>
            <person name="Cowan T.M."/>
            <person name="Smanski M.J."/>
            <person name="Chevrette M.G."/>
            <person name="De Carvalho L.P.S."/>
            <person name="Shen B."/>
        </authorList>
    </citation>
    <scope>NUCLEOTIDE SEQUENCE [LARGE SCALE GENOMIC DNA]</scope>
    <source>
        <strain evidence="2 3">NPDC050403</strain>
    </source>
</reference>
<dbReference type="Proteomes" id="UP001551695">
    <property type="component" value="Unassembled WGS sequence"/>
</dbReference>
<evidence type="ECO:0008006" key="4">
    <source>
        <dbReference type="Google" id="ProtNLM"/>
    </source>
</evidence>
<protein>
    <recommendedName>
        <fullName evidence="4">ABC transporter permease</fullName>
    </recommendedName>
</protein>
<feature type="transmembrane region" description="Helical" evidence="1">
    <location>
        <begin position="77"/>
        <end position="103"/>
    </location>
</feature>
<dbReference type="EMBL" id="JBFAKC010000004">
    <property type="protein sequence ID" value="MEV0707786.1"/>
    <property type="molecule type" value="Genomic_DNA"/>
</dbReference>